<dbReference type="Proteomes" id="UP001165960">
    <property type="component" value="Unassembled WGS sequence"/>
</dbReference>
<accession>A0ACC2T2R7</accession>
<sequence length="137" mass="14522">MFLALQVHPLAQLISPNICQIQPFRISISIASFSKICYSKPEPRPSKQGGRELGTASVLVGISENTYLSCGSSNSALLGQIKLYTIPTSEACSMIHPAPSHGQALHLFNLPSALQPSIPASISLRQKGAGPMHIGCV</sequence>
<dbReference type="EMBL" id="QTSX02003713">
    <property type="protein sequence ID" value="KAJ9068597.1"/>
    <property type="molecule type" value="Genomic_DNA"/>
</dbReference>
<protein>
    <submittedName>
        <fullName evidence="1">Uncharacterized protein</fullName>
    </submittedName>
</protein>
<name>A0ACC2T2R7_9FUNG</name>
<comment type="caution">
    <text evidence="1">The sequence shown here is derived from an EMBL/GenBank/DDBJ whole genome shotgun (WGS) entry which is preliminary data.</text>
</comment>
<reference evidence="1" key="1">
    <citation type="submission" date="2022-04" db="EMBL/GenBank/DDBJ databases">
        <title>Genome of the entomopathogenic fungus Entomophthora muscae.</title>
        <authorList>
            <person name="Elya C."/>
            <person name="Lovett B.R."/>
            <person name="Lee E."/>
            <person name="Macias A.M."/>
            <person name="Hajek A.E."/>
            <person name="De Bivort B.L."/>
            <person name="Kasson M.T."/>
            <person name="De Fine Licht H.H."/>
            <person name="Stajich J.E."/>
        </authorList>
    </citation>
    <scope>NUCLEOTIDE SEQUENCE</scope>
    <source>
        <strain evidence="1">Berkeley</strain>
    </source>
</reference>
<proteinExistence type="predicted"/>
<keyword evidence="2" id="KW-1185">Reference proteome</keyword>
<gene>
    <name evidence="1" type="ORF">DSO57_1027088</name>
</gene>
<evidence type="ECO:0000313" key="1">
    <source>
        <dbReference type="EMBL" id="KAJ9068597.1"/>
    </source>
</evidence>
<organism evidence="1 2">
    <name type="scientific">Entomophthora muscae</name>
    <dbReference type="NCBI Taxonomy" id="34485"/>
    <lineage>
        <taxon>Eukaryota</taxon>
        <taxon>Fungi</taxon>
        <taxon>Fungi incertae sedis</taxon>
        <taxon>Zoopagomycota</taxon>
        <taxon>Entomophthoromycotina</taxon>
        <taxon>Entomophthoromycetes</taxon>
        <taxon>Entomophthorales</taxon>
        <taxon>Entomophthoraceae</taxon>
        <taxon>Entomophthora</taxon>
    </lineage>
</organism>
<evidence type="ECO:0000313" key="2">
    <source>
        <dbReference type="Proteomes" id="UP001165960"/>
    </source>
</evidence>